<keyword evidence="1" id="KW-1133">Transmembrane helix</keyword>
<evidence type="ECO:0000313" key="4">
    <source>
        <dbReference type="Proteomes" id="UP000784294"/>
    </source>
</evidence>
<dbReference type="Proteomes" id="UP000784294">
    <property type="component" value="Unassembled WGS sequence"/>
</dbReference>
<keyword evidence="1" id="KW-0472">Membrane</keyword>
<reference evidence="3" key="1">
    <citation type="submission" date="2018-11" db="EMBL/GenBank/DDBJ databases">
        <authorList>
            <consortium name="Pathogen Informatics"/>
        </authorList>
    </citation>
    <scope>NUCLEOTIDE SEQUENCE</scope>
</reference>
<evidence type="ECO:0000256" key="1">
    <source>
        <dbReference type="SAM" id="Phobius"/>
    </source>
</evidence>
<dbReference type="EMBL" id="CAAALY010011698">
    <property type="protein sequence ID" value="VEL11399.1"/>
    <property type="molecule type" value="Genomic_DNA"/>
</dbReference>
<gene>
    <name evidence="3" type="ORF">PXEA_LOCUS4839</name>
</gene>
<feature type="transmembrane region" description="Helical" evidence="1">
    <location>
        <begin position="134"/>
        <end position="167"/>
    </location>
</feature>
<keyword evidence="1" id="KW-0812">Transmembrane</keyword>
<dbReference type="AlphaFoldDB" id="A0A3S5A428"/>
<evidence type="ECO:0000259" key="2">
    <source>
        <dbReference type="Pfam" id="PF23578"/>
    </source>
</evidence>
<sequence length="214" mass="23181">MHPKSPRKSTTSGKRFFRVDRNRESVHFITDICSSNELFLIDPELAPLAPSHLPVITANPILASRASFSTAASPTSLLNVKPGKEDDVDESVKELLPPRHSFSSNQLTTSAAEFAETNCIVDASTGPRVGGIQLGLVIVVVFVILLVGIVVVVVGGGVVVVVFVAILGLDIASKMFLGQTSEEFPVLHSKADGLFFDAHKRIQQRLELVHRWAF</sequence>
<evidence type="ECO:0000313" key="3">
    <source>
        <dbReference type="EMBL" id="VEL11399.1"/>
    </source>
</evidence>
<dbReference type="Pfam" id="PF23578">
    <property type="entry name" value="DGKI"/>
    <property type="match status" value="1"/>
</dbReference>
<organism evidence="3 4">
    <name type="scientific">Protopolystoma xenopodis</name>
    <dbReference type="NCBI Taxonomy" id="117903"/>
    <lineage>
        <taxon>Eukaryota</taxon>
        <taxon>Metazoa</taxon>
        <taxon>Spiralia</taxon>
        <taxon>Lophotrochozoa</taxon>
        <taxon>Platyhelminthes</taxon>
        <taxon>Monogenea</taxon>
        <taxon>Polyopisthocotylea</taxon>
        <taxon>Polystomatidea</taxon>
        <taxon>Polystomatidae</taxon>
        <taxon>Protopolystoma</taxon>
    </lineage>
</organism>
<comment type="caution">
    <text evidence="3">The sequence shown here is derived from an EMBL/GenBank/DDBJ whole genome shotgun (WGS) entry which is preliminary data.</text>
</comment>
<accession>A0A3S5A428</accession>
<feature type="domain" description="Diacylglycerol kinase iota-like" evidence="2">
    <location>
        <begin position="10"/>
        <end position="42"/>
    </location>
</feature>
<keyword evidence="4" id="KW-1185">Reference proteome</keyword>
<dbReference type="InterPro" id="IPR056383">
    <property type="entry name" value="DGKI-like_dom"/>
</dbReference>
<name>A0A3S5A428_9PLAT</name>
<proteinExistence type="predicted"/>
<protein>
    <recommendedName>
        <fullName evidence="2">Diacylglycerol kinase iota-like domain-containing protein</fullName>
    </recommendedName>
</protein>